<accession>A0ACC3CHT7</accession>
<reference evidence="1" key="1">
    <citation type="submission" date="2019-11" db="EMBL/GenBank/DDBJ databases">
        <title>Nori genome reveals adaptations in red seaweeds to the harsh intertidal environment.</title>
        <authorList>
            <person name="Wang D."/>
            <person name="Mao Y."/>
        </authorList>
    </citation>
    <scope>NUCLEOTIDE SEQUENCE</scope>
    <source>
        <tissue evidence="1">Gametophyte</tissue>
    </source>
</reference>
<gene>
    <name evidence="1" type="ORF">I4F81_011945</name>
</gene>
<dbReference type="EMBL" id="CM020620">
    <property type="protein sequence ID" value="KAK1869469.1"/>
    <property type="molecule type" value="Genomic_DNA"/>
</dbReference>
<protein>
    <submittedName>
        <fullName evidence="1">Uncharacterized protein</fullName>
    </submittedName>
</protein>
<organism evidence="1 2">
    <name type="scientific">Pyropia yezoensis</name>
    <name type="common">Susabi-nori</name>
    <name type="synonym">Porphyra yezoensis</name>
    <dbReference type="NCBI Taxonomy" id="2788"/>
    <lineage>
        <taxon>Eukaryota</taxon>
        <taxon>Rhodophyta</taxon>
        <taxon>Bangiophyceae</taxon>
        <taxon>Bangiales</taxon>
        <taxon>Bangiaceae</taxon>
        <taxon>Pyropia</taxon>
    </lineage>
</organism>
<name>A0ACC3CHT7_PYRYE</name>
<dbReference type="Proteomes" id="UP000798662">
    <property type="component" value="Chromosome 3"/>
</dbReference>
<evidence type="ECO:0000313" key="2">
    <source>
        <dbReference type="Proteomes" id="UP000798662"/>
    </source>
</evidence>
<comment type="caution">
    <text evidence="1">The sequence shown here is derived from an EMBL/GenBank/DDBJ whole genome shotgun (WGS) entry which is preliminary data.</text>
</comment>
<evidence type="ECO:0000313" key="1">
    <source>
        <dbReference type="EMBL" id="KAK1869469.1"/>
    </source>
</evidence>
<keyword evidence="2" id="KW-1185">Reference proteome</keyword>
<sequence>MASAPPPPPPPPHPLGVPPLPLPRVRGLVAQLAAARSVVASWLPRPPGAERAVGDSVDGGGGGGVGGGDNGGGDSGGGRGDGSSSGGDSSSSDRGGAHCRTFHSPSSLAGLPHGRPPVSAVSAGGGAGGVGAATPFTVNARGSCGGGGGGDAAMHLSPTPLTPAMAAGMPEYALLGRCARARAWLADAWDPAVAPVPCPPLDPAALAGAVACDRVLRFPTAAAPATGKAPSEDPLSYLPPDEADGTGLGPVLIDLTVMGIPVEAPPLRRTWTAAVGGGAAPAADQPREDPAAVDALMEAVDGAYDEDDEVVTLHFFCDVQRDLMRVVTDGLFALQPTARGVMHRRTGETLSLMTLAAAPGLPVARLLVMEYFVPSVNGGATHFMTTLGVTSSRSLTLLNRVNAVMEPSTPRPAPIFPPADGVTALAIGARSVHGSYGLAYAPCMPSGSDVAASAAGPGFGPGAFPQLLPLVFFSTPASAATTARIRSQAVAALMPPFAPPRLLGAGHAAAAAAAAAAANLRVGGRRPRRQRLELEDVASESARRRIVRNRASAARSNAARRQARLQARAGAEERAAQGAGVGRSQQAVATSPLPVLLPRP</sequence>
<proteinExistence type="predicted"/>